<keyword evidence="5 6" id="KW-0472">Membrane</keyword>
<proteinExistence type="predicted"/>
<evidence type="ECO:0000256" key="1">
    <source>
        <dbReference type="ARBA" id="ARBA00004651"/>
    </source>
</evidence>
<dbReference type="SUPFAM" id="SSF103473">
    <property type="entry name" value="MFS general substrate transporter"/>
    <property type="match status" value="1"/>
</dbReference>
<gene>
    <name evidence="8" type="ORF">OW255_03650</name>
</gene>
<feature type="transmembrane region" description="Helical" evidence="6">
    <location>
        <begin position="21"/>
        <end position="41"/>
    </location>
</feature>
<dbReference type="InterPro" id="IPR011701">
    <property type="entry name" value="MFS"/>
</dbReference>
<feature type="transmembrane region" description="Helical" evidence="6">
    <location>
        <begin position="61"/>
        <end position="80"/>
    </location>
</feature>
<evidence type="ECO:0000313" key="8">
    <source>
        <dbReference type="EMBL" id="WAJ24618.1"/>
    </source>
</evidence>
<keyword evidence="2" id="KW-0813">Transport</keyword>
<reference evidence="8" key="1">
    <citation type="submission" date="2022-11" db="EMBL/GenBank/DDBJ databases">
        <title>Lacrimispora xylanolytica sy1, complete genome.</title>
        <authorList>
            <person name="Choi S."/>
        </authorList>
    </citation>
    <scope>NUCLEOTIDE SEQUENCE</scope>
    <source>
        <strain evidence="8">Sy1</strain>
    </source>
</reference>
<name>A0ABY7AFP6_9FIRM</name>
<sequence length="414" mass="44661">MKQDVIQSGKKAVLLVPQKYLGLKGLIFFITLMAMFIPLSIDLYLPAMPTMMTYFNTTSAMVNLTLVAFYFFFAAGIILFGPLSDKYGRKMILITSLSLYTAGSVACALSPSIEQLILFRVFQSLGAGGVMAISTALVKDCFSGKIKSKVLAAVQAMGVLAPMIAPIAGAAILRVADWREAFWILAIIGALTLSVTLLFQESLPKSERYKGSLGGSLVRLFVVGKNVGFSTFLFVAAMMAAPYMAYVTLSSYIYQEFFSLDAQTYSFFFAVNSGLAVLGPVIYIRTIGKISPRRFTWCCFLVALASGMGVLFLGSLSPFLFLFTYLPFTLVEGAIRPFSTNILLDQVSEDVGSASSLINAVHTILGSAGMALGSLAWGNMIHGLGLIMVGATLTVIVIWGVFLQSKITIKGLKE</sequence>
<feature type="domain" description="Major facilitator superfamily (MFS) profile" evidence="7">
    <location>
        <begin position="26"/>
        <end position="408"/>
    </location>
</feature>
<dbReference type="PANTHER" id="PTHR23502">
    <property type="entry name" value="MAJOR FACILITATOR SUPERFAMILY"/>
    <property type="match status" value="1"/>
</dbReference>
<feature type="transmembrane region" description="Helical" evidence="6">
    <location>
        <begin position="295"/>
        <end position="313"/>
    </location>
</feature>
<dbReference type="EMBL" id="CP113524">
    <property type="protein sequence ID" value="WAJ24618.1"/>
    <property type="molecule type" value="Genomic_DNA"/>
</dbReference>
<organism evidence="8 9">
    <name type="scientific">Lacrimispora xylanolytica</name>
    <dbReference type="NCBI Taxonomy" id="29375"/>
    <lineage>
        <taxon>Bacteria</taxon>
        <taxon>Bacillati</taxon>
        <taxon>Bacillota</taxon>
        <taxon>Clostridia</taxon>
        <taxon>Lachnospirales</taxon>
        <taxon>Lachnospiraceae</taxon>
        <taxon>Lacrimispora</taxon>
    </lineage>
</organism>
<feature type="transmembrane region" description="Helical" evidence="6">
    <location>
        <begin position="92"/>
        <end position="111"/>
    </location>
</feature>
<dbReference type="PROSITE" id="PS50850">
    <property type="entry name" value="MFS"/>
    <property type="match status" value="1"/>
</dbReference>
<evidence type="ECO:0000256" key="4">
    <source>
        <dbReference type="ARBA" id="ARBA00022989"/>
    </source>
</evidence>
<evidence type="ECO:0000259" key="7">
    <source>
        <dbReference type="PROSITE" id="PS50850"/>
    </source>
</evidence>
<feature type="transmembrane region" description="Helical" evidence="6">
    <location>
        <begin position="383"/>
        <end position="403"/>
    </location>
</feature>
<evidence type="ECO:0000256" key="6">
    <source>
        <dbReference type="SAM" id="Phobius"/>
    </source>
</evidence>
<feature type="transmembrane region" description="Helical" evidence="6">
    <location>
        <begin position="181"/>
        <end position="199"/>
    </location>
</feature>
<evidence type="ECO:0000256" key="2">
    <source>
        <dbReference type="ARBA" id="ARBA00022448"/>
    </source>
</evidence>
<dbReference type="RefSeq" id="WP_268115665.1">
    <property type="nucleotide sequence ID" value="NZ_CP113524.1"/>
</dbReference>
<evidence type="ECO:0000256" key="5">
    <source>
        <dbReference type="ARBA" id="ARBA00023136"/>
    </source>
</evidence>
<dbReference type="PANTHER" id="PTHR23502:SF132">
    <property type="entry name" value="POLYAMINE TRANSPORTER 2-RELATED"/>
    <property type="match status" value="1"/>
</dbReference>
<evidence type="ECO:0000256" key="3">
    <source>
        <dbReference type="ARBA" id="ARBA00022692"/>
    </source>
</evidence>
<feature type="transmembrane region" description="Helical" evidence="6">
    <location>
        <begin position="150"/>
        <end position="175"/>
    </location>
</feature>
<feature type="transmembrane region" description="Helical" evidence="6">
    <location>
        <begin position="220"/>
        <end position="245"/>
    </location>
</feature>
<feature type="transmembrane region" description="Helical" evidence="6">
    <location>
        <begin position="117"/>
        <end position="138"/>
    </location>
</feature>
<keyword evidence="4 6" id="KW-1133">Transmembrane helix</keyword>
<keyword evidence="9" id="KW-1185">Reference proteome</keyword>
<dbReference type="Proteomes" id="UP001163115">
    <property type="component" value="Chromosome"/>
</dbReference>
<dbReference type="Pfam" id="PF07690">
    <property type="entry name" value="MFS_1"/>
    <property type="match status" value="1"/>
</dbReference>
<feature type="transmembrane region" description="Helical" evidence="6">
    <location>
        <begin position="265"/>
        <end position="283"/>
    </location>
</feature>
<dbReference type="Gene3D" id="1.20.1720.10">
    <property type="entry name" value="Multidrug resistance protein D"/>
    <property type="match status" value="1"/>
</dbReference>
<accession>A0ABY7AFP6</accession>
<dbReference type="InterPro" id="IPR036259">
    <property type="entry name" value="MFS_trans_sf"/>
</dbReference>
<comment type="subcellular location">
    <subcellularLocation>
        <location evidence="1">Cell membrane</location>
        <topology evidence="1">Multi-pass membrane protein</topology>
    </subcellularLocation>
</comment>
<protein>
    <submittedName>
        <fullName evidence="8">MFS transporter</fullName>
    </submittedName>
</protein>
<keyword evidence="3 6" id="KW-0812">Transmembrane</keyword>
<evidence type="ECO:0000313" key="9">
    <source>
        <dbReference type="Proteomes" id="UP001163115"/>
    </source>
</evidence>
<dbReference type="InterPro" id="IPR020846">
    <property type="entry name" value="MFS_dom"/>
</dbReference>